<comment type="caution">
    <text evidence="3">The sequence shown here is derived from an EMBL/GenBank/DDBJ whole genome shotgun (WGS) entry which is preliminary data.</text>
</comment>
<dbReference type="PANTHER" id="PTHR11699">
    <property type="entry name" value="ALDEHYDE DEHYDROGENASE-RELATED"/>
    <property type="match status" value="1"/>
</dbReference>
<name>A0ABW2Q986_9MICO</name>
<accession>A0ABW2Q986</accession>
<dbReference type="Proteomes" id="UP001596455">
    <property type="component" value="Unassembled WGS sequence"/>
</dbReference>
<dbReference type="InterPro" id="IPR015590">
    <property type="entry name" value="Aldehyde_DH_dom"/>
</dbReference>
<dbReference type="InterPro" id="IPR016160">
    <property type="entry name" value="Ald_DH_CS_CYS"/>
</dbReference>
<keyword evidence="4" id="KW-1185">Reference proteome</keyword>
<dbReference type="InterPro" id="IPR016161">
    <property type="entry name" value="Ald_DH/histidinol_DH"/>
</dbReference>
<dbReference type="InterPro" id="IPR016163">
    <property type="entry name" value="Ald_DH_C"/>
</dbReference>
<dbReference type="RefSeq" id="WP_382394359.1">
    <property type="nucleotide sequence ID" value="NZ_JBHTCQ010000002.1"/>
</dbReference>
<evidence type="ECO:0000313" key="3">
    <source>
        <dbReference type="EMBL" id="MFC7405691.1"/>
    </source>
</evidence>
<feature type="domain" description="Aldehyde dehydrogenase" evidence="2">
    <location>
        <begin position="3"/>
        <end position="452"/>
    </location>
</feature>
<reference evidence="4" key="1">
    <citation type="journal article" date="2019" name="Int. J. Syst. Evol. Microbiol.">
        <title>The Global Catalogue of Microorganisms (GCM) 10K type strain sequencing project: providing services to taxonomists for standard genome sequencing and annotation.</title>
        <authorList>
            <consortium name="The Broad Institute Genomics Platform"/>
            <consortium name="The Broad Institute Genome Sequencing Center for Infectious Disease"/>
            <person name="Wu L."/>
            <person name="Ma J."/>
        </authorList>
    </citation>
    <scope>NUCLEOTIDE SEQUENCE [LARGE SCALE GENOMIC DNA]</scope>
    <source>
        <strain evidence="4">JCM 1490</strain>
    </source>
</reference>
<gene>
    <name evidence="3" type="ORF">ACFQQL_11275</name>
</gene>
<dbReference type="PROSITE" id="PS00070">
    <property type="entry name" value="ALDEHYDE_DEHYDR_CYS"/>
    <property type="match status" value="1"/>
</dbReference>
<proteinExistence type="predicted"/>
<dbReference type="SUPFAM" id="SSF53720">
    <property type="entry name" value="ALDH-like"/>
    <property type="match status" value="1"/>
</dbReference>
<organism evidence="3 4">
    <name type="scientific">Georgenia alba</name>
    <dbReference type="NCBI Taxonomy" id="2233858"/>
    <lineage>
        <taxon>Bacteria</taxon>
        <taxon>Bacillati</taxon>
        <taxon>Actinomycetota</taxon>
        <taxon>Actinomycetes</taxon>
        <taxon>Micrococcales</taxon>
        <taxon>Bogoriellaceae</taxon>
        <taxon>Georgenia</taxon>
    </lineage>
</organism>
<dbReference type="InterPro" id="IPR016162">
    <property type="entry name" value="Ald_DH_N"/>
</dbReference>
<evidence type="ECO:0000259" key="2">
    <source>
        <dbReference type="Pfam" id="PF00171"/>
    </source>
</evidence>
<evidence type="ECO:0000256" key="1">
    <source>
        <dbReference type="ARBA" id="ARBA00023002"/>
    </source>
</evidence>
<keyword evidence="1" id="KW-0560">Oxidoreductase</keyword>
<dbReference type="Gene3D" id="3.40.309.10">
    <property type="entry name" value="Aldehyde Dehydrogenase, Chain A, domain 2"/>
    <property type="match status" value="1"/>
</dbReference>
<dbReference type="EMBL" id="JBHTCQ010000002">
    <property type="protein sequence ID" value="MFC7405691.1"/>
    <property type="molecule type" value="Genomic_DNA"/>
</dbReference>
<evidence type="ECO:0000313" key="4">
    <source>
        <dbReference type="Proteomes" id="UP001596455"/>
    </source>
</evidence>
<dbReference type="Pfam" id="PF00171">
    <property type="entry name" value="Aldedh"/>
    <property type="match status" value="1"/>
</dbReference>
<protein>
    <submittedName>
        <fullName evidence="3">Aldehyde dehydrogenase family protein</fullName>
    </submittedName>
</protein>
<dbReference type="Gene3D" id="3.40.605.10">
    <property type="entry name" value="Aldehyde Dehydrogenase, Chain A, domain 1"/>
    <property type="match status" value="1"/>
</dbReference>
<sequence>MSLAVHDKTTGEHIETVRLDDADSTATAIGRAEQAFTSTPWARDARLRQEALLAWSDAVAGARAELVALLLRETGKVRAECEREIDFTVDALRFNAGMARLVSGSAHELWDGSAGHLVRQPAGPAAFIVPWNWPLFLLFRDLAPALAAGVTAVVKPAPATPLATRRALELMPEIVPSDVVTLVFGDAEVGEALASDPRVKVVAFTGSTAVGRAVARHAVSHFAKPFLELGGKGASLILDDADVEAAVEACLANAFITSGQMCMANSRILVQRPLLGRVRDLVCDRVSALRVGDPSDAGTDLGALISQEQADRVSGYLDIARGDGTLLLGGGPAGTDLGGAFLAPAVISGEQIDPRLRREEIFGPVVSVEAFDEDKAGVALANETDYGLAAAVWTADARRAWTLARELDFGTVWVNRYNRTFPEVPSGGMKSSGMGRTRGFEGVHEFTELKHVNWNLA</sequence>